<evidence type="ECO:0000313" key="2">
    <source>
        <dbReference type="EMBL" id="QED29410.1"/>
    </source>
</evidence>
<sequence>MWYWIALAAPFVLWVVLHMKTSRPDGKIIKVHPYRRIMWYIMPTRNESVVYFDSYVIADEVLRYVEDLNKVIPCTLNDVLVAAVARGLIQTPEMDRFVAGHRLYQRYEPSITFSMKRERKNKKSKISTVKQVIRPDHTILTMIEDIRSKVKVERSDKKTTADTEFQVLNLMPRPMFRGAFSLVRLLDYFNLLPGFFIKTDPMHTSIFMANLGSINMAAGYHHLYEYGTCPLFIMIGKIEDRPMVVDGEVVVKPVIHVRFSFDERIDDGMTAGNGIYEFTGALENPYEILGCVGEDDAYEYGTERPRHWKRTDE</sequence>
<evidence type="ECO:0000313" key="3">
    <source>
        <dbReference type="Proteomes" id="UP000321595"/>
    </source>
</evidence>
<dbReference type="Proteomes" id="UP000321595">
    <property type="component" value="Chromosome"/>
</dbReference>
<protein>
    <submittedName>
        <fullName evidence="2">2-oxo acid dehydrogenase subunit E2</fullName>
    </submittedName>
</protein>
<dbReference type="OrthoDB" id="9805770at2"/>
<feature type="domain" description="2-oxoacid dehydrogenase acyltransferase catalytic" evidence="1">
    <location>
        <begin position="208"/>
        <end position="289"/>
    </location>
</feature>
<dbReference type="SUPFAM" id="SSF52777">
    <property type="entry name" value="CoA-dependent acyltransferases"/>
    <property type="match status" value="1"/>
</dbReference>
<dbReference type="KEGG" id="bbae:FRD01_19660"/>
<proteinExistence type="predicted"/>
<dbReference type="Gene3D" id="3.30.559.10">
    <property type="entry name" value="Chloramphenicol acetyltransferase-like domain"/>
    <property type="match status" value="1"/>
</dbReference>
<dbReference type="GO" id="GO:0016746">
    <property type="term" value="F:acyltransferase activity"/>
    <property type="evidence" value="ECO:0007669"/>
    <property type="project" value="InterPro"/>
</dbReference>
<dbReference type="AlphaFoldDB" id="A0A5B8XUW7"/>
<reference evidence="2 3" key="1">
    <citation type="submission" date="2019-08" db="EMBL/GenBank/DDBJ databases">
        <authorList>
            <person name="Liang Q."/>
        </authorList>
    </citation>
    <scope>NUCLEOTIDE SEQUENCE [LARGE SCALE GENOMIC DNA]</scope>
    <source>
        <strain evidence="2 3">V1718</strain>
    </source>
</reference>
<dbReference type="RefSeq" id="WP_146962643.1">
    <property type="nucleotide sequence ID" value="NZ_CP042467.1"/>
</dbReference>
<organism evidence="2 3">
    <name type="scientific">Microvenator marinus</name>
    <dbReference type="NCBI Taxonomy" id="2600177"/>
    <lineage>
        <taxon>Bacteria</taxon>
        <taxon>Deltaproteobacteria</taxon>
        <taxon>Bradymonadales</taxon>
        <taxon>Microvenatoraceae</taxon>
        <taxon>Microvenator</taxon>
    </lineage>
</organism>
<dbReference type="InterPro" id="IPR023213">
    <property type="entry name" value="CAT-like_dom_sf"/>
</dbReference>
<dbReference type="Pfam" id="PF00198">
    <property type="entry name" value="2-oxoacid_dh"/>
    <property type="match status" value="1"/>
</dbReference>
<keyword evidence="3" id="KW-1185">Reference proteome</keyword>
<dbReference type="InterPro" id="IPR001078">
    <property type="entry name" value="2-oxoacid_DH_actylTfrase"/>
</dbReference>
<gene>
    <name evidence="2" type="ORF">FRD01_19660</name>
</gene>
<accession>A0A5B8XUW7</accession>
<evidence type="ECO:0000259" key="1">
    <source>
        <dbReference type="Pfam" id="PF00198"/>
    </source>
</evidence>
<dbReference type="EMBL" id="CP042467">
    <property type="protein sequence ID" value="QED29410.1"/>
    <property type="molecule type" value="Genomic_DNA"/>
</dbReference>
<name>A0A5B8XUW7_9DELT</name>